<evidence type="ECO:0000256" key="1">
    <source>
        <dbReference type="SAM" id="SignalP"/>
    </source>
</evidence>
<organism evidence="3 4">
    <name type="scientific">Anabaena azotica FACHB-119</name>
    <dbReference type="NCBI Taxonomy" id="947527"/>
    <lineage>
        <taxon>Bacteria</taxon>
        <taxon>Bacillati</taxon>
        <taxon>Cyanobacteriota</taxon>
        <taxon>Cyanophyceae</taxon>
        <taxon>Nostocales</taxon>
        <taxon>Nostocaceae</taxon>
        <taxon>Anabaena</taxon>
        <taxon>Anabaena azotica</taxon>
    </lineage>
</organism>
<dbReference type="Gene3D" id="2.160.20.10">
    <property type="entry name" value="Single-stranded right-handed beta-helix, Pectin lyase-like"/>
    <property type="match status" value="1"/>
</dbReference>
<dbReference type="RefSeq" id="WP_190479550.1">
    <property type="nucleotide sequence ID" value="NZ_JACJSG010000069.1"/>
</dbReference>
<dbReference type="NCBIfam" id="TIGR01901">
    <property type="entry name" value="adhes_NPXG"/>
    <property type="match status" value="1"/>
</dbReference>
<reference evidence="3 4" key="1">
    <citation type="journal article" date="2020" name="ISME J.">
        <title>Comparative genomics reveals insights into cyanobacterial evolution and habitat adaptation.</title>
        <authorList>
            <person name="Chen M.Y."/>
            <person name="Teng W.K."/>
            <person name="Zhao L."/>
            <person name="Hu C.X."/>
            <person name="Zhou Y.K."/>
            <person name="Han B.P."/>
            <person name="Song L.R."/>
            <person name="Shu W.S."/>
        </authorList>
    </citation>
    <scope>NUCLEOTIDE SEQUENCE [LARGE SCALE GENOMIC DNA]</scope>
    <source>
        <strain evidence="3 4">FACHB-119</strain>
    </source>
</reference>
<sequence length="458" mass="47214">MRLSFKTALIGFFAFMPTPLSAQVIPDATLSNNTTININGTTIKIEGGTRLGNNLFHSLREFSVPTGSTVHFNNPIGIEAIITRITGGTVSNIDGLIRVNGASNLFLINPSGIVFGPNARLDIGGSLFATTADALEFSDGSSFSAVNPKQPLLTVSIPIGLRFSGKSGSITVQGTGQGVSAANTGNQPTIVNNNSPSLSVRENQNLALIGDKLILDGANLSAPSGNIQLGSIDKGVVRFTSSSNTWNFNYERVSNFDNINISKQSLINASGNPGGFIQALGANVYLQDGSIILNQNLGNASSGSINISASRSLVLDKTSPNGNVSSSILAESLNTGKGGDVIISAQELVLQDGARIASSAYNDGLGGNVIINASNSISLLPNRFANPFRRGDIISTIGAGTVSRGDAGYVQVSTDRLYISDGGAIASSTFGSGNGNIVTVNANSIEITGNELPTVGFA</sequence>
<dbReference type="InterPro" id="IPR011050">
    <property type="entry name" value="Pectin_lyase_fold/virulence"/>
</dbReference>
<dbReference type="EMBL" id="JACJSG010000069">
    <property type="protein sequence ID" value="MBD2505087.1"/>
    <property type="molecule type" value="Genomic_DNA"/>
</dbReference>
<feature type="chain" id="PRO_5046503933" evidence="1">
    <location>
        <begin position="23"/>
        <end position="458"/>
    </location>
</feature>
<dbReference type="SMART" id="SM00912">
    <property type="entry name" value="Haemagg_act"/>
    <property type="match status" value="1"/>
</dbReference>
<dbReference type="InterPro" id="IPR008638">
    <property type="entry name" value="FhaB/CdiA-like_TPS"/>
</dbReference>
<name>A0ABR8DFW0_9NOST</name>
<comment type="caution">
    <text evidence="3">The sequence shown here is derived from an EMBL/GenBank/DDBJ whole genome shotgun (WGS) entry which is preliminary data.</text>
</comment>
<dbReference type="Pfam" id="PF05860">
    <property type="entry name" value="TPS"/>
    <property type="match status" value="1"/>
</dbReference>
<dbReference type="Proteomes" id="UP000661112">
    <property type="component" value="Unassembled WGS sequence"/>
</dbReference>
<evidence type="ECO:0000313" key="4">
    <source>
        <dbReference type="Proteomes" id="UP000661112"/>
    </source>
</evidence>
<proteinExistence type="predicted"/>
<evidence type="ECO:0000313" key="3">
    <source>
        <dbReference type="EMBL" id="MBD2505087.1"/>
    </source>
</evidence>
<evidence type="ECO:0000259" key="2">
    <source>
        <dbReference type="SMART" id="SM00912"/>
    </source>
</evidence>
<feature type="signal peptide" evidence="1">
    <location>
        <begin position="1"/>
        <end position="22"/>
    </location>
</feature>
<keyword evidence="4" id="KW-1185">Reference proteome</keyword>
<dbReference type="SUPFAM" id="SSF51126">
    <property type="entry name" value="Pectin lyase-like"/>
    <property type="match status" value="1"/>
</dbReference>
<dbReference type="InterPro" id="IPR012334">
    <property type="entry name" value="Pectin_lyas_fold"/>
</dbReference>
<feature type="domain" description="Filamentous haemagglutinin FhaB/tRNA nuclease CdiA-like TPS" evidence="2">
    <location>
        <begin position="26"/>
        <end position="138"/>
    </location>
</feature>
<accession>A0ABR8DFW0</accession>
<protein>
    <submittedName>
        <fullName evidence="3">Filamentous hemagglutinin N-terminal domain-containing protein</fullName>
    </submittedName>
</protein>
<keyword evidence="1" id="KW-0732">Signal</keyword>
<gene>
    <name evidence="3" type="ORF">H6G83_31555</name>
</gene>